<dbReference type="Proteomes" id="UP000827549">
    <property type="component" value="Chromosome 6"/>
</dbReference>
<name>A0AAF1BT60_9TREE</name>
<feature type="transmembrane region" description="Helical" evidence="6">
    <location>
        <begin position="122"/>
        <end position="141"/>
    </location>
</feature>
<dbReference type="GO" id="GO:0015174">
    <property type="term" value="F:basic amino acid transmembrane transporter activity"/>
    <property type="evidence" value="ECO:0007669"/>
    <property type="project" value="TreeGrafter"/>
</dbReference>
<dbReference type="Pfam" id="PF07690">
    <property type="entry name" value="MFS_1"/>
    <property type="match status" value="1"/>
</dbReference>
<dbReference type="InterPro" id="IPR011701">
    <property type="entry name" value="MFS"/>
</dbReference>
<reference evidence="7" key="1">
    <citation type="submission" date="2023-10" db="EMBL/GenBank/DDBJ databases">
        <authorList>
            <person name="Noh H."/>
        </authorList>
    </citation>
    <scope>NUCLEOTIDE SEQUENCE</scope>
    <source>
        <strain evidence="7">DUCC4014</strain>
    </source>
</reference>
<evidence type="ECO:0000256" key="5">
    <source>
        <dbReference type="ARBA" id="ARBA00023136"/>
    </source>
</evidence>
<dbReference type="SUPFAM" id="SSF103473">
    <property type="entry name" value="MFS general substrate transporter"/>
    <property type="match status" value="1"/>
</dbReference>
<feature type="transmembrane region" description="Helical" evidence="6">
    <location>
        <begin position="368"/>
        <end position="385"/>
    </location>
</feature>
<feature type="transmembrane region" description="Helical" evidence="6">
    <location>
        <begin position="392"/>
        <end position="411"/>
    </location>
</feature>
<feature type="transmembrane region" description="Helical" evidence="6">
    <location>
        <begin position="91"/>
        <end position="110"/>
    </location>
</feature>
<accession>A0AAF1BT60</accession>
<keyword evidence="8" id="KW-1185">Reference proteome</keyword>
<keyword evidence="5 6" id="KW-0472">Membrane</keyword>
<evidence type="ECO:0000256" key="6">
    <source>
        <dbReference type="SAM" id="Phobius"/>
    </source>
</evidence>
<feature type="transmembrane region" description="Helical" evidence="6">
    <location>
        <begin position="290"/>
        <end position="308"/>
    </location>
</feature>
<comment type="subcellular location">
    <subcellularLocation>
        <location evidence="1">Endomembrane system</location>
        <topology evidence="1">Multi-pass membrane protein</topology>
    </subcellularLocation>
</comment>
<keyword evidence="3 6" id="KW-0812">Transmembrane</keyword>
<dbReference type="EMBL" id="CP086719">
    <property type="protein sequence ID" value="WOO84373.1"/>
    <property type="molecule type" value="Genomic_DNA"/>
</dbReference>
<feature type="transmembrane region" description="Helical" evidence="6">
    <location>
        <begin position="329"/>
        <end position="348"/>
    </location>
</feature>
<dbReference type="GO" id="GO:0000329">
    <property type="term" value="C:fungal-type vacuole membrane"/>
    <property type="evidence" value="ECO:0007669"/>
    <property type="project" value="TreeGrafter"/>
</dbReference>
<feature type="transmembrane region" description="Helical" evidence="6">
    <location>
        <begin position="251"/>
        <end position="270"/>
    </location>
</feature>
<keyword evidence="4 6" id="KW-1133">Transmembrane helix</keyword>
<feature type="transmembrane region" description="Helical" evidence="6">
    <location>
        <begin position="147"/>
        <end position="168"/>
    </location>
</feature>
<evidence type="ECO:0000313" key="7">
    <source>
        <dbReference type="EMBL" id="WOO84373.1"/>
    </source>
</evidence>
<feature type="transmembrane region" description="Helical" evidence="6">
    <location>
        <begin position="210"/>
        <end position="230"/>
    </location>
</feature>
<dbReference type="AlphaFoldDB" id="A0AAF1BT60"/>
<organism evidence="7 8">
    <name type="scientific">Vanrija pseudolonga</name>
    <dbReference type="NCBI Taxonomy" id="143232"/>
    <lineage>
        <taxon>Eukaryota</taxon>
        <taxon>Fungi</taxon>
        <taxon>Dikarya</taxon>
        <taxon>Basidiomycota</taxon>
        <taxon>Agaricomycotina</taxon>
        <taxon>Tremellomycetes</taxon>
        <taxon>Trichosporonales</taxon>
        <taxon>Trichosporonaceae</taxon>
        <taxon>Vanrija</taxon>
    </lineage>
</organism>
<evidence type="ECO:0000256" key="4">
    <source>
        <dbReference type="ARBA" id="ARBA00022989"/>
    </source>
</evidence>
<dbReference type="Gene3D" id="1.20.1720.10">
    <property type="entry name" value="Multidrug resistance protein D"/>
    <property type="match status" value="1"/>
</dbReference>
<dbReference type="PANTHER" id="PTHR23501">
    <property type="entry name" value="MAJOR FACILITATOR SUPERFAMILY"/>
    <property type="match status" value="1"/>
</dbReference>
<dbReference type="RefSeq" id="XP_062630399.1">
    <property type="nucleotide sequence ID" value="XM_062774415.1"/>
</dbReference>
<feature type="transmembrane region" description="Helical" evidence="6">
    <location>
        <begin position="56"/>
        <end position="79"/>
    </location>
</feature>
<evidence type="ECO:0000256" key="2">
    <source>
        <dbReference type="ARBA" id="ARBA00022448"/>
    </source>
</evidence>
<dbReference type="Gene3D" id="1.20.1250.20">
    <property type="entry name" value="MFS general substrate transporter like domains"/>
    <property type="match status" value="1"/>
</dbReference>
<feature type="transmembrane region" description="Helical" evidence="6">
    <location>
        <begin position="180"/>
        <end position="198"/>
    </location>
</feature>
<evidence type="ECO:0000256" key="1">
    <source>
        <dbReference type="ARBA" id="ARBA00004127"/>
    </source>
</evidence>
<dbReference type="PANTHER" id="PTHR23501:SF191">
    <property type="entry name" value="VACUOLAR BASIC AMINO ACID TRANSPORTER 4"/>
    <property type="match status" value="1"/>
</dbReference>
<keyword evidence="2" id="KW-0813">Transport</keyword>
<feature type="transmembrane region" description="Helical" evidence="6">
    <location>
        <begin position="532"/>
        <end position="550"/>
    </location>
</feature>
<dbReference type="GO" id="GO:0012505">
    <property type="term" value="C:endomembrane system"/>
    <property type="evidence" value="ECO:0007669"/>
    <property type="project" value="UniProtKB-SubCell"/>
</dbReference>
<evidence type="ECO:0000313" key="8">
    <source>
        <dbReference type="Proteomes" id="UP000827549"/>
    </source>
</evidence>
<protein>
    <submittedName>
        <fullName evidence="7">Multidrug resistance protein fnx1</fullName>
    </submittedName>
</protein>
<dbReference type="InterPro" id="IPR036259">
    <property type="entry name" value="MFS_trans_sf"/>
</dbReference>
<gene>
    <name evidence="7" type="primary">fnx1_0</name>
    <name evidence="7" type="ORF">LOC62_06G007896</name>
</gene>
<sequence>MAHTHADERAPLVAHTNGRSYAAVAAASSPEEGEARRPRSRGHHNLAGLPAWRFHIACLAIWSATFLAAFDGTVVATLLSSIGSSFNALNQASWLGTAYLLSLCSFTPVYGRLSDALGRRNALLVALGSFTLGTAACAVAPSMGSLIAARVLAGVGGGGLTSVGSILLSDLVDIRHRGLYQGYANVLFGLGASLGGPVGGWCADTFGWRAAFSAQVPLLAASVVSILIFVPSSLGAGGDDDASWSDKLKKIDYAGSTFLAAAIGSLLLGVSLKTAASKPGGGEYAWSDPLVVGLLVGSLVLTGIFLAIEGKYAAEPVLPLSLLTRRTPASVAFANLTMAACIFSMLYNVPLFFTAVRLQSSSVAGAHLLPYSVLIGFGSLAIGYAMRRTGRYYPAMMFSGVLIVISCALMLTWTTEVPEWLTWLAPTPAGFGYAGALTSTLVAIIAEVTKNGRSEIAVATSMTYMFRTVGQVLGVALSAAILQATLETDLTAQLSDRALVDAIRHSTTIIPGLPSHIRRIAVDAYAHGLHRVWVFNLGLALLTLAIMSVADNEHMPESAGGARDEDADTEA</sequence>
<dbReference type="GeneID" id="87811066"/>
<proteinExistence type="predicted"/>
<feature type="transmembrane region" description="Helical" evidence="6">
    <location>
        <begin position="431"/>
        <end position="448"/>
    </location>
</feature>
<evidence type="ECO:0000256" key="3">
    <source>
        <dbReference type="ARBA" id="ARBA00022692"/>
    </source>
</evidence>
<dbReference type="GO" id="GO:0005886">
    <property type="term" value="C:plasma membrane"/>
    <property type="evidence" value="ECO:0007669"/>
    <property type="project" value="TreeGrafter"/>
</dbReference>